<dbReference type="EMBL" id="JADEXQ010000071">
    <property type="protein sequence ID" value="MBE9031651.1"/>
    <property type="molecule type" value="Genomic_DNA"/>
</dbReference>
<dbReference type="RefSeq" id="WP_264326478.1">
    <property type="nucleotide sequence ID" value="NZ_JADEXQ010000071.1"/>
</dbReference>
<organism evidence="1 2">
    <name type="scientific">Romeriopsis navalis LEGE 11480</name>
    <dbReference type="NCBI Taxonomy" id="2777977"/>
    <lineage>
        <taxon>Bacteria</taxon>
        <taxon>Bacillati</taxon>
        <taxon>Cyanobacteriota</taxon>
        <taxon>Cyanophyceae</taxon>
        <taxon>Leptolyngbyales</taxon>
        <taxon>Leptolyngbyaceae</taxon>
        <taxon>Romeriopsis</taxon>
        <taxon>Romeriopsis navalis</taxon>
    </lineage>
</organism>
<accession>A0A928Z3M0</accession>
<keyword evidence="2" id="KW-1185">Reference proteome</keyword>
<evidence type="ECO:0000313" key="1">
    <source>
        <dbReference type="EMBL" id="MBE9031651.1"/>
    </source>
</evidence>
<proteinExistence type="predicted"/>
<sequence>MDNLTSPPNSDLPQDLAALSDQIQAIAVQVEGDSLGLLALLRLLERLHRTICEEQFHPSLPDTRQALYTLLRDIEAEGGWPHIPRMKIQALMSEFLLAENAAASDLPPPT</sequence>
<evidence type="ECO:0000313" key="2">
    <source>
        <dbReference type="Proteomes" id="UP000625316"/>
    </source>
</evidence>
<reference evidence="1" key="1">
    <citation type="submission" date="2020-10" db="EMBL/GenBank/DDBJ databases">
        <authorList>
            <person name="Castelo-Branco R."/>
            <person name="Eusebio N."/>
            <person name="Adriana R."/>
            <person name="Vieira A."/>
            <person name="Brugerolle De Fraissinette N."/>
            <person name="Rezende De Castro R."/>
            <person name="Schneider M.P."/>
            <person name="Vasconcelos V."/>
            <person name="Leao P.N."/>
        </authorList>
    </citation>
    <scope>NUCLEOTIDE SEQUENCE</scope>
    <source>
        <strain evidence="1">LEGE 11480</strain>
    </source>
</reference>
<comment type="caution">
    <text evidence="1">The sequence shown here is derived from an EMBL/GenBank/DDBJ whole genome shotgun (WGS) entry which is preliminary data.</text>
</comment>
<protein>
    <submittedName>
        <fullName evidence="1">Uncharacterized protein</fullName>
    </submittedName>
</protein>
<gene>
    <name evidence="1" type="ORF">IQ266_18115</name>
</gene>
<dbReference type="Proteomes" id="UP000625316">
    <property type="component" value="Unassembled WGS sequence"/>
</dbReference>
<name>A0A928Z3M0_9CYAN</name>
<dbReference type="AlphaFoldDB" id="A0A928Z3M0"/>